<evidence type="ECO:0000313" key="2">
    <source>
        <dbReference type="EMBL" id="OCL02295.1"/>
    </source>
</evidence>
<dbReference type="Proteomes" id="UP000250140">
    <property type="component" value="Unassembled WGS sequence"/>
</dbReference>
<protein>
    <submittedName>
        <fullName evidence="2">Glycoside hydrolase family 39 protein</fullName>
    </submittedName>
</protein>
<keyword evidence="3" id="KW-1185">Reference proteome</keyword>
<dbReference type="OrthoDB" id="3445803at2759"/>
<evidence type="ECO:0000256" key="1">
    <source>
        <dbReference type="SAM" id="SignalP"/>
    </source>
</evidence>
<sequence length="438" mass="49202">MLPLILPLLLTASFASPLARPLSPRDSTAAVVDLSVKRGAPKHLASGFIYGMPDTPNQIPDHFYKEMGFNYGRAGGAQLEAPARGWIWGLEEYNGRLQSTLSNYNTARKYEADFILLPHDIWGTDHLNSSTVWPGDNGDWTDYDKFIKKLMADLKANNALRGLERSLQQWVGLYVRTHKLIRQDSSFNNVQISGPTLAWRPLLDNTWWTTWLAAIAGNKTILDQYAYHLEGDTSAVDNDLQTTNATLTELLQTYQLPQQQININEYANSGERIPAGAAWWISRLERYDAIGLRGNWLSGTTLHDLFANLLTKVNNAFDYYATDYVPVGEYQVYKYYNLNMTGTRVQTTGTDDRLFDVYATVGNDKVRILSGARHTTGTWAITVNNLSATWGFVGTSVWEEVDAPSDRGIVAHTYTGDTVTFPIWQTDNTTAWAFEFAV</sequence>
<feature type="signal peptide" evidence="1">
    <location>
        <begin position="1"/>
        <end position="15"/>
    </location>
</feature>
<keyword evidence="1" id="KW-0732">Signal</keyword>
<feature type="chain" id="PRO_5034284064" evidence="1">
    <location>
        <begin position="16"/>
        <end position="438"/>
    </location>
</feature>
<accession>A0A8E2EPL9</accession>
<dbReference type="GO" id="GO:0016787">
    <property type="term" value="F:hydrolase activity"/>
    <property type="evidence" value="ECO:0007669"/>
    <property type="project" value="UniProtKB-KW"/>
</dbReference>
<dbReference type="InterPro" id="IPR017853">
    <property type="entry name" value="GH"/>
</dbReference>
<dbReference type="SUPFAM" id="SSF51445">
    <property type="entry name" value="(Trans)glycosidases"/>
    <property type="match status" value="1"/>
</dbReference>
<keyword evidence="2" id="KW-0378">Hydrolase</keyword>
<reference evidence="2 3" key="1">
    <citation type="journal article" date="2016" name="Nat. Commun.">
        <title>Ectomycorrhizal ecology is imprinted in the genome of the dominant symbiotic fungus Cenococcum geophilum.</title>
        <authorList>
            <consortium name="DOE Joint Genome Institute"/>
            <person name="Peter M."/>
            <person name="Kohler A."/>
            <person name="Ohm R.A."/>
            <person name="Kuo A."/>
            <person name="Krutzmann J."/>
            <person name="Morin E."/>
            <person name="Arend M."/>
            <person name="Barry K.W."/>
            <person name="Binder M."/>
            <person name="Choi C."/>
            <person name="Clum A."/>
            <person name="Copeland A."/>
            <person name="Grisel N."/>
            <person name="Haridas S."/>
            <person name="Kipfer T."/>
            <person name="LaButti K."/>
            <person name="Lindquist E."/>
            <person name="Lipzen A."/>
            <person name="Maire R."/>
            <person name="Meier B."/>
            <person name="Mihaltcheva S."/>
            <person name="Molinier V."/>
            <person name="Murat C."/>
            <person name="Poggeler S."/>
            <person name="Quandt C.A."/>
            <person name="Sperisen C."/>
            <person name="Tritt A."/>
            <person name="Tisserant E."/>
            <person name="Crous P.W."/>
            <person name="Henrissat B."/>
            <person name="Nehls U."/>
            <person name="Egli S."/>
            <person name="Spatafora J.W."/>
            <person name="Grigoriev I.V."/>
            <person name="Martin F.M."/>
        </authorList>
    </citation>
    <scope>NUCLEOTIDE SEQUENCE [LARGE SCALE GENOMIC DNA]</scope>
    <source>
        <strain evidence="2 3">CBS 207.34</strain>
    </source>
</reference>
<dbReference type="EMBL" id="KV750975">
    <property type="protein sequence ID" value="OCL02295.1"/>
    <property type="molecule type" value="Genomic_DNA"/>
</dbReference>
<dbReference type="AlphaFoldDB" id="A0A8E2EPL9"/>
<proteinExistence type="predicted"/>
<name>A0A8E2EPL9_9PEZI</name>
<evidence type="ECO:0000313" key="3">
    <source>
        <dbReference type="Proteomes" id="UP000250140"/>
    </source>
</evidence>
<organism evidence="2 3">
    <name type="scientific">Glonium stellatum</name>
    <dbReference type="NCBI Taxonomy" id="574774"/>
    <lineage>
        <taxon>Eukaryota</taxon>
        <taxon>Fungi</taxon>
        <taxon>Dikarya</taxon>
        <taxon>Ascomycota</taxon>
        <taxon>Pezizomycotina</taxon>
        <taxon>Dothideomycetes</taxon>
        <taxon>Pleosporomycetidae</taxon>
        <taxon>Gloniales</taxon>
        <taxon>Gloniaceae</taxon>
        <taxon>Glonium</taxon>
    </lineage>
</organism>
<gene>
    <name evidence="2" type="ORF">AOQ84DRAFT_423733</name>
</gene>